<evidence type="ECO:0000256" key="1">
    <source>
        <dbReference type="SAM" id="Coils"/>
    </source>
</evidence>
<name>A0ABD1ETK0_HYPHA</name>
<evidence type="ECO:0000313" key="2">
    <source>
        <dbReference type="EMBL" id="KAL1502060.1"/>
    </source>
</evidence>
<feature type="coiled-coil region" evidence="1">
    <location>
        <begin position="305"/>
        <end position="332"/>
    </location>
</feature>
<comment type="caution">
    <text evidence="2">The sequence shown here is derived from an EMBL/GenBank/DDBJ whole genome shotgun (WGS) entry which is preliminary data.</text>
</comment>
<keyword evidence="3" id="KW-1185">Reference proteome</keyword>
<reference evidence="2 3" key="1">
    <citation type="submission" date="2024-05" db="EMBL/GenBank/DDBJ databases">
        <title>Genetic variation in Jamaican populations of the coffee berry borer (Hypothenemus hampei).</title>
        <authorList>
            <person name="Errbii M."/>
            <person name="Myrie A."/>
        </authorList>
    </citation>
    <scope>NUCLEOTIDE SEQUENCE [LARGE SCALE GENOMIC DNA]</scope>
    <source>
        <strain evidence="2">JA-Hopewell-2020-01-JO</strain>
        <tissue evidence="2">Whole body</tissue>
    </source>
</reference>
<dbReference type="Proteomes" id="UP001566132">
    <property type="component" value="Unassembled WGS sequence"/>
</dbReference>
<sequence>MYYITRDLSPNKIEQFSRSCFPQASECSLPLNLAMNKFYRKMGVKTKLLSLHERMKILEKKISNLLTNQEYILKKIVNKWCDFFKVRQDSSFHEKFQTFLLNTVNVTLFDELLSATISLGNELENFKIACQRVLIIEEERNNIVEHVFSIPVEERLSRNGLLELHEEKIHLEAEIKRLRQLHGCQIGKGQMNELNVVENILQNLQHELNNNFLKNDENCITRMLQKINLEARMLLQLTKEQKRWRFNIPNLNRILFLFLMAVDNKDYPEDCQSAEEKWFFSQLKEAVIAWQTQLSQDNHVLKVKVKNLTSDNIQLNLQSKSLEQELKEVKFENATEVHRLKRERDIFKSQVKDLQIIREAYAQLVDKQPTITQNERDLLLRLHEKDLRISELEDLEEKFRGEIKNLHDNMQVTNKQMQVLNKFFNVTIKPILLEEQHIHTLKIFEDNFTPKSYWNSHRYCYKRSHSTSKKCVFSLRKPKSKVTRNFAKENVKKFNSLKMLFSCGGMNTNKDSKGETVTVVESHSGNKTADKEVVMENSSLFRVEMQYVQGKNGTMLDMNESEIFRDAPGESDLYRDF</sequence>
<accession>A0ABD1ETK0</accession>
<gene>
    <name evidence="2" type="ORF">ABEB36_007263</name>
</gene>
<evidence type="ECO:0000313" key="3">
    <source>
        <dbReference type="Proteomes" id="UP001566132"/>
    </source>
</evidence>
<dbReference type="AlphaFoldDB" id="A0ABD1ETK0"/>
<protein>
    <submittedName>
        <fullName evidence="2">Uncharacterized protein</fullName>
    </submittedName>
</protein>
<keyword evidence="1" id="KW-0175">Coiled coil</keyword>
<dbReference type="EMBL" id="JBDJPC010000005">
    <property type="protein sequence ID" value="KAL1502060.1"/>
    <property type="molecule type" value="Genomic_DNA"/>
</dbReference>
<organism evidence="2 3">
    <name type="scientific">Hypothenemus hampei</name>
    <name type="common">Coffee berry borer</name>
    <dbReference type="NCBI Taxonomy" id="57062"/>
    <lineage>
        <taxon>Eukaryota</taxon>
        <taxon>Metazoa</taxon>
        <taxon>Ecdysozoa</taxon>
        <taxon>Arthropoda</taxon>
        <taxon>Hexapoda</taxon>
        <taxon>Insecta</taxon>
        <taxon>Pterygota</taxon>
        <taxon>Neoptera</taxon>
        <taxon>Endopterygota</taxon>
        <taxon>Coleoptera</taxon>
        <taxon>Polyphaga</taxon>
        <taxon>Cucujiformia</taxon>
        <taxon>Curculionidae</taxon>
        <taxon>Scolytinae</taxon>
        <taxon>Hypothenemus</taxon>
    </lineage>
</organism>
<proteinExistence type="predicted"/>